<feature type="region of interest" description="Disordered" evidence="1">
    <location>
        <begin position="328"/>
        <end position="360"/>
    </location>
</feature>
<feature type="compositionally biased region" description="Low complexity" evidence="1">
    <location>
        <begin position="524"/>
        <end position="534"/>
    </location>
</feature>
<name>A0A4Q9Q7P7_9APHY</name>
<evidence type="ECO:0000313" key="2">
    <source>
        <dbReference type="EMBL" id="TBU62634.1"/>
    </source>
</evidence>
<organism evidence="2 3">
    <name type="scientific">Dichomitus squalens</name>
    <dbReference type="NCBI Taxonomy" id="114155"/>
    <lineage>
        <taxon>Eukaryota</taxon>
        <taxon>Fungi</taxon>
        <taxon>Dikarya</taxon>
        <taxon>Basidiomycota</taxon>
        <taxon>Agaricomycotina</taxon>
        <taxon>Agaricomycetes</taxon>
        <taxon>Polyporales</taxon>
        <taxon>Polyporaceae</taxon>
        <taxon>Dichomitus</taxon>
    </lineage>
</organism>
<dbReference type="PANTHER" id="PTHR34755">
    <property type="entry name" value="SERINE/ARGININE REPETITIVE MATRIX PROTEIN 3-RELATED"/>
    <property type="match status" value="1"/>
</dbReference>
<dbReference type="EMBL" id="ML145092">
    <property type="protein sequence ID" value="TBU62634.1"/>
    <property type="molecule type" value="Genomic_DNA"/>
</dbReference>
<feature type="region of interest" description="Disordered" evidence="1">
    <location>
        <begin position="123"/>
        <end position="143"/>
    </location>
</feature>
<feature type="compositionally biased region" description="Basic and acidic residues" evidence="1">
    <location>
        <begin position="561"/>
        <end position="571"/>
    </location>
</feature>
<gene>
    <name evidence="2" type="ORF">BD310DRAFT_810396</name>
</gene>
<dbReference type="InterPro" id="IPR052109">
    <property type="entry name" value="SRRM_Domain-Containing"/>
</dbReference>
<keyword evidence="3" id="KW-1185">Reference proteome</keyword>
<feature type="region of interest" description="Disordered" evidence="1">
    <location>
        <begin position="485"/>
        <end position="579"/>
    </location>
</feature>
<dbReference type="Proteomes" id="UP000292082">
    <property type="component" value="Unassembled WGS sequence"/>
</dbReference>
<proteinExistence type="predicted"/>
<feature type="region of interest" description="Disordered" evidence="1">
    <location>
        <begin position="1"/>
        <end position="34"/>
    </location>
</feature>
<feature type="compositionally biased region" description="Low complexity" evidence="1">
    <location>
        <begin position="400"/>
        <end position="421"/>
    </location>
</feature>
<evidence type="ECO:0000256" key="1">
    <source>
        <dbReference type="SAM" id="MobiDB-lite"/>
    </source>
</evidence>
<feature type="compositionally biased region" description="Low complexity" evidence="1">
    <location>
        <begin position="1"/>
        <end position="19"/>
    </location>
</feature>
<accession>A0A4Q9Q7P7</accession>
<evidence type="ECO:0008006" key="4">
    <source>
        <dbReference type="Google" id="ProtNLM"/>
    </source>
</evidence>
<dbReference type="PANTHER" id="PTHR34755:SF4">
    <property type="entry name" value="F-BOX DOMAIN-CONTAINING PROTEIN"/>
    <property type="match status" value="1"/>
</dbReference>
<feature type="compositionally biased region" description="Acidic residues" evidence="1">
    <location>
        <begin position="342"/>
        <end position="360"/>
    </location>
</feature>
<feature type="region of interest" description="Disordered" evidence="1">
    <location>
        <begin position="172"/>
        <end position="202"/>
    </location>
</feature>
<feature type="region of interest" description="Disordered" evidence="1">
    <location>
        <begin position="400"/>
        <end position="471"/>
    </location>
</feature>
<evidence type="ECO:0000313" key="3">
    <source>
        <dbReference type="Proteomes" id="UP000292082"/>
    </source>
</evidence>
<reference evidence="2 3" key="1">
    <citation type="submission" date="2019-01" db="EMBL/GenBank/DDBJ databases">
        <title>Draft genome sequences of three monokaryotic isolates of the white-rot basidiomycete fungus Dichomitus squalens.</title>
        <authorList>
            <consortium name="DOE Joint Genome Institute"/>
            <person name="Lopez S.C."/>
            <person name="Andreopoulos B."/>
            <person name="Pangilinan J."/>
            <person name="Lipzen A."/>
            <person name="Riley R."/>
            <person name="Ahrendt S."/>
            <person name="Ng V."/>
            <person name="Barry K."/>
            <person name="Daum C."/>
            <person name="Grigoriev I.V."/>
            <person name="Hilden K.S."/>
            <person name="Makela M.R."/>
            <person name="de Vries R.P."/>
        </authorList>
    </citation>
    <scope>NUCLEOTIDE SEQUENCE [LARGE SCALE GENOMIC DNA]</scope>
    <source>
        <strain evidence="2 3">CBS 464.89</strain>
    </source>
</reference>
<sequence length="579" mass="64392">MIISRSRSQANQASSSLRSSARHPQYDRHRSRTRRRFTEYIRSGARALFDALNTLSVAFASIDSGISSPSVSPAIRFVREPTPEGEFFDVVEETGDAGSNQVNGDTANDPDAELQIQHPQPLVALGSQPQPPPTASGSNAADDNNVVVNGLALVPLPIARRTIRRRDGRVVTPHPPWQIPPMITVSRSLGDAPNMRPTSQRRRVPIRREGAFHERWMPIDSPERRLVAGRDPSTLYENLVWDVQWGPIPRLTDIAEDSNVRPTTQQVLDYLNQRFRFDRRAYNTALDVLFPPEGRESRDPELIGREPAFQRVAPTALWRQDSDWEGGIVPVDREWGPSQADDAADPEAEPYEPDEYEEDNMSEFTDEELLAISRHVTACLAARQGAVPISAQPSASLYASSSSSSQFTSTSLLGPSSITPSPSSPRRKRSTREHGDSRLSRKLSTSIGRPSTRRRLTSSSNSRAKASALRLDKRSKSLKWLRAKTRQNLKKAGPAGLHELSDDASLAGPSSLHTLAHARRRTRASSSSASPTRTFGAESASSRQLRPRPKRSRDEDEDRDETSSNRDDTSRRSKRSRRN</sequence>
<dbReference type="AlphaFoldDB" id="A0A4Q9Q7P7"/>
<protein>
    <recommendedName>
        <fullName evidence="4">Rrn9 domain-containing protein</fullName>
    </recommendedName>
</protein>